<comment type="similarity">
    <text evidence="3 9">Belongs to the purine/pyrimidine phosphoribosyltransferase family. PyrE subfamily.</text>
</comment>
<feature type="binding site" evidence="9">
    <location>
        <position position="115"/>
    </location>
    <ligand>
        <name>5-phospho-alpha-D-ribose 1-diphosphate</name>
        <dbReference type="ChEBI" id="CHEBI:58017"/>
        <note>ligand shared between dimeric partners</note>
    </ligand>
</feature>
<evidence type="ECO:0000313" key="11">
    <source>
        <dbReference type="EMBL" id="APF19913.1"/>
    </source>
</evidence>
<evidence type="ECO:0000259" key="10">
    <source>
        <dbReference type="Pfam" id="PF00156"/>
    </source>
</evidence>
<dbReference type="GO" id="GO:0000287">
    <property type="term" value="F:magnesium ion binding"/>
    <property type="evidence" value="ECO:0007669"/>
    <property type="project" value="UniProtKB-UniRule"/>
</dbReference>
<dbReference type="PaxDb" id="880073-Calab_0361"/>
<comment type="caution">
    <text evidence="9">Lacks conserved residue(s) required for the propagation of feature annotation.</text>
</comment>
<dbReference type="GO" id="GO:0004588">
    <property type="term" value="F:orotate phosphoribosyltransferase activity"/>
    <property type="evidence" value="ECO:0007669"/>
    <property type="project" value="UniProtKB-UniRule"/>
</dbReference>
<evidence type="ECO:0000256" key="9">
    <source>
        <dbReference type="HAMAP-Rule" id="MF_01208"/>
    </source>
</evidence>
<reference evidence="12 13" key="1">
    <citation type="submission" date="2011-09" db="EMBL/GenBank/DDBJ databases">
        <title>The permanent draft genome of Caldithrix abyssi DSM 13497.</title>
        <authorList>
            <consortium name="US DOE Joint Genome Institute (JGI-PGF)"/>
            <person name="Lucas S."/>
            <person name="Han J."/>
            <person name="Lapidus A."/>
            <person name="Bruce D."/>
            <person name="Goodwin L."/>
            <person name="Pitluck S."/>
            <person name="Peters L."/>
            <person name="Kyrpides N."/>
            <person name="Mavromatis K."/>
            <person name="Ivanova N."/>
            <person name="Mikhailova N."/>
            <person name="Chertkov O."/>
            <person name="Detter J.C."/>
            <person name="Tapia R."/>
            <person name="Han C."/>
            <person name="Land M."/>
            <person name="Hauser L."/>
            <person name="Markowitz V."/>
            <person name="Cheng J.-F."/>
            <person name="Hugenholtz P."/>
            <person name="Woyke T."/>
            <person name="Wu D."/>
            <person name="Spring S."/>
            <person name="Brambilla E."/>
            <person name="Klenk H.-P."/>
            <person name="Eisen J.A."/>
        </authorList>
    </citation>
    <scope>NUCLEOTIDE SEQUENCE [LARGE SCALE GENOMIC DNA]</scope>
    <source>
        <strain evidence="12 13">DSM 13497</strain>
    </source>
</reference>
<dbReference type="SUPFAM" id="SSF53271">
    <property type="entry name" value="PRTase-like"/>
    <property type="match status" value="1"/>
</dbReference>
<dbReference type="Gene3D" id="3.40.50.2020">
    <property type="match status" value="1"/>
</dbReference>
<evidence type="ECO:0000256" key="2">
    <source>
        <dbReference type="ARBA" id="ARBA00004889"/>
    </source>
</evidence>
<keyword evidence="13" id="KW-1185">Reference proteome</keyword>
<feature type="binding site" evidence="9">
    <location>
        <position position="169"/>
    </location>
    <ligand>
        <name>orotate</name>
        <dbReference type="ChEBI" id="CHEBI:30839"/>
    </ligand>
</feature>
<evidence type="ECO:0000313" key="14">
    <source>
        <dbReference type="Proteomes" id="UP000183868"/>
    </source>
</evidence>
<evidence type="ECO:0000256" key="5">
    <source>
        <dbReference type="ARBA" id="ARBA00011971"/>
    </source>
</evidence>
<evidence type="ECO:0000256" key="4">
    <source>
        <dbReference type="ARBA" id="ARBA00011738"/>
    </source>
</evidence>
<dbReference type="AlphaFoldDB" id="H1XQC0"/>
<dbReference type="EMBL" id="CM001402">
    <property type="protein sequence ID" value="EHO40007.1"/>
    <property type="molecule type" value="Genomic_DNA"/>
</dbReference>
<dbReference type="InterPro" id="IPR004467">
    <property type="entry name" value="Or_phspho_trans_dom"/>
</dbReference>
<dbReference type="RefSeq" id="WP_006926915.1">
    <property type="nucleotide sequence ID" value="NZ_CM001402.1"/>
</dbReference>
<proteinExistence type="inferred from homology"/>
<feature type="binding site" description="in other chain" evidence="9">
    <location>
        <begin position="136"/>
        <end position="144"/>
    </location>
    <ligand>
        <name>5-phospho-alpha-D-ribose 1-diphosphate</name>
        <dbReference type="ChEBI" id="CHEBI:58017"/>
        <note>ligand shared between dimeric partners</note>
    </ligand>
</feature>
<comment type="subunit">
    <text evidence="4 9">Homodimer.</text>
</comment>
<keyword evidence="6 9" id="KW-0328">Glycosyltransferase</keyword>
<dbReference type="HAMAP" id="MF_01208">
    <property type="entry name" value="PyrE"/>
    <property type="match status" value="1"/>
</dbReference>
<feature type="binding site" description="in other chain" evidence="9">
    <location>
        <position position="36"/>
    </location>
    <ligand>
        <name>5-phospho-alpha-D-ribose 1-diphosphate</name>
        <dbReference type="ChEBI" id="CHEBI:58017"/>
        <note>ligand shared between dimeric partners</note>
    </ligand>
</feature>
<evidence type="ECO:0000256" key="3">
    <source>
        <dbReference type="ARBA" id="ARBA00006340"/>
    </source>
</evidence>
<evidence type="ECO:0000256" key="7">
    <source>
        <dbReference type="ARBA" id="ARBA00022679"/>
    </source>
</evidence>
<feature type="binding site" evidence="9">
    <location>
        <position position="113"/>
    </location>
    <ligand>
        <name>5-phospho-alpha-D-ribose 1-diphosphate</name>
        <dbReference type="ChEBI" id="CHEBI:58017"/>
        <note>ligand shared between dimeric partners</note>
    </ligand>
</feature>
<comment type="function">
    <text evidence="1 9">Catalyzes the transfer of a ribosyl phosphate group from 5-phosphoribose 1-diphosphate to orotate, leading to the formation of orotidine monophosphate (OMP).</text>
</comment>
<dbReference type="PANTHER" id="PTHR46683:SF1">
    <property type="entry name" value="OROTATE PHOSPHORIBOSYLTRANSFERASE 1-RELATED"/>
    <property type="match status" value="1"/>
</dbReference>
<feature type="binding site" evidence="9">
    <location>
        <position position="140"/>
    </location>
    <ligand>
        <name>orotate</name>
        <dbReference type="ChEBI" id="CHEBI:30839"/>
    </ligand>
</feature>
<dbReference type="InterPro" id="IPR029057">
    <property type="entry name" value="PRTase-like"/>
</dbReference>
<dbReference type="FunCoup" id="H1XQC0">
    <property type="interactions" value="463"/>
</dbReference>
<keyword evidence="8 9" id="KW-0665">Pyrimidine biosynthesis</keyword>
<comment type="catalytic activity">
    <reaction evidence="9">
        <text>orotidine 5'-phosphate + diphosphate = orotate + 5-phospho-alpha-D-ribose 1-diphosphate</text>
        <dbReference type="Rhea" id="RHEA:10380"/>
        <dbReference type="ChEBI" id="CHEBI:30839"/>
        <dbReference type="ChEBI" id="CHEBI:33019"/>
        <dbReference type="ChEBI" id="CHEBI:57538"/>
        <dbReference type="ChEBI" id="CHEBI:58017"/>
        <dbReference type="EC" id="2.4.2.10"/>
    </reaction>
</comment>
<dbReference type="UniPathway" id="UPA00070">
    <property type="reaction ID" value="UER00119"/>
</dbReference>
<comment type="cofactor">
    <cofactor evidence="9">
        <name>Mg(2+)</name>
        <dbReference type="ChEBI" id="CHEBI:18420"/>
    </cofactor>
</comment>
<dbReference type="InParanoid" id="H1XQC0"/>
<dbReference type="eggNOG" id="COG0461">
    <property type="taxonomic scope" value="Bacteria"/>
</dbReference>
<evidence type="ECO:0000256" key="8">
    <source>
        <dbReference type="ARBA" id="ARBA00022975"/>
    </source>
</evidence>
<dbReference type="HOGENOM" id="CLU_074878_0_1_0"/>
<feature type="binding site" evidence="9">
    <location>
        <position position="109"/>
    </location>
    <ligand>
        <name>5-phospho-alpha-D-ribose 1-diphosphate</name>
        <dbReference type="ChEBI" id="CHEBI:58017"/>
        <note>ligand shared between dimeric partners</note>
    </ligand>
</feature>
<keyword evidence="9" id="KW-0460">Magnesium</keyword>
<dbReference type="EMBL" id="CP018099">
    <property type="protein sequence ID" value="APF19913.1"/>
    <property type="molecule type" value="Genomic_DNA"/>
</dbReference>
<feature type="binding site" description="in other chain" evidence="9">
    <location>
        <position position="110"/>
    </location>
    <ligand>
        <name>5-phospho-alpha-D-ribose 1-diphosphate</name>
        <dbReference type="ChEBI" id="CHEBI:58017"/>
        <note>ligand shared between dimeric partners</note>
    </ligand>
</feature>
<dbReference type="InterPro" id="IPR023031">
    <property type="entry name" value="OPRT"/>
</dbReference>
<dbReference type="GO" id="GO:0005737">
    <property type="term" value="C:cytoplasm"/>
    <property type="evidence" value="ECO:0007669"/>
    <property type="project" value="TreeGrafter"/>
</dbReference>
<dbReference type="Proteomes" id="UP000004671">
    <property type="component" value="Chromosome"/>
</dbReference>
<name>H1XQC0_CALAY</name>
<organism evidence="12 13">
    <name type="scientific">Caldithrix abyssi DSM 13497</name>
    <dbReference type="NCBI Taxonomy" id="880073"/>
    <lineage>
        <taxon>Bacteria</taxon>
        <taxon>Pseudomonadati</taxon>
        <taxon>Calditrichota</taxon>
        <taxon>Calditrichia</taxon>
        <taxon>Calditrichales</taxon>
        <taxon>Calditrichaceae</taxon>
        <taxon>Caldithrix</taxon>
    </lineage>
</organism>
<evidence type="ECO:0000256" key="1">
    <source>
        <dbReference type="ARBA" id="ARBA00003769"/>
    </source>
</evidence>
<reference evidence="11 14" key="2">
    <citation type="submission" date="2016-11" db="EMBL/GenBank/DDBJ databases">
        <title>Genomic analysis of Caldithrix abyssi and proposal of a novel bacterial phylum Caldithrichaeota.</title>
        <authorList>
            <person name="Kublanov I."/>
            <person name="Sigalova O."/>
            <person name="Gavrilov S."/>
            <person name="Lebedinsky A."/>
            <person name="Ivanova N."/>
            <person name="Daum C."/>
            <person name="Reddy T."/>
            <person name="Klenk H.P."/>
            <person name="Goker M."/>
            <person name="Reva O."/>
            <person name="Miroshnichenko M."/>
            <person name="Kyprides N."/>
            <person name="Woyke T."/>
            <person name="Gelfand M."/>
        </authorList>
    </citation>
    <scope>NUCLEOTIDE SEQUENCE [LARGE SCALE GENOMIC DNA]</scope>
    <source>
        <strain evidence="11 14">LF13</strain>
    </source>
</reference>
<feature type="domain" description="Phosphoribosyltransferase" evidence="10">
    <location>
        <begin position="62"/>
        <end position="169"/>
    </location>
</feature>
<accession>H1XQC0</accession>
<gene>
    <name evidence="9 11" type="primary">pyrE</name>
    <name evidence="11" type="ORF">Cabys_3165</name>
    <name evidence="12" type="ORF">Calab_0361</name>
</gene>
<dbReference type="SMR" id="H1XQC0"/>
<dbReference type="KEGG" id="caby:Cabys_3165"/>
<keyword evidence="7 9" id="KW-0808">Transferase</keyword>
<feature type="binding site" description="in other chain" evidence="9">
    <location>
        <begin position="82"/>
        <end position="83"/>
    </location>
    <ligand>
        <name>5-phospho-alpha-D-ribose 1-diphosphate</name>
        <dbReference type="ChEBI" id="CHEBI:58017"/>
        <note>ligand shared between dimeric partners</note>
    </ligand>
</feature>
<dbReference type="GO" id="GO:0044205">
    <property type="term" value="P:'de novo' UMP biosynthetic process"/>
    <property type="evidence" value="ECO:0007669"/>
    <property type="project" value="UniProtKB-UniRule"/>
</dbReference>
<evidence type="ECO:0000256" key="6">
    <source>
        <dbReference type="ARBA" id="ARBA00022676"/>
    </source>
</evidence>
<dbReference type="NCBIfam" id="TIGR00336">
    <property type="entry name" value="pyrE"/>
    <property type="match status" value="1"/>
</dbReference>
<evidence type="ECO:0000313" key="12">
    <source>
        <dbReference type="EMBL" id="EHO40007.1"/>
    </source>
</evidence>
<dbReference type="EC" id="2.4.2.10" evidence="5 9"/>
<dbReference type="GO" id="GO:0006207">
    <property type="term" value="P:'de novo' pyrimidine nucleobase biosynthetic process"/>
    <property type="evidence" value="ECO:0007669"/>
    <property type="project" value="TreeGrafter"/>
</dbReference>
<dbReference type="GO" id="GO:0046132">
    <property type="term" value="P:pyrimidine ribonucleoside biosynthetic process"/>
    <property type="evidence" value="ECO:0007669"/>
    <property type="project" value="TreeGrafter"/>
</dbReference>
<sequence>MTQKEWPSKPTDFAGEQFIDFLIEQRALRFGEFTLKSGIKSPFFINIGDIHSGNGYRTLGQVLAQKIHDVFPQTTALYGPPYKGISIVTATAVAYYELYQKNLQTFYSRKEIKQHGEGGVFVGYQPGADDHVLIMDDVLTTGGTKLEAIELLKNHFRTAIEGILVTVDRRTQNQQTGLPGVRLESIINLQDIIQYLKRKNDNRFELLEKFYMGA</sequence>
<dbReference type="Proteomes" id="UP000183868">
    <property type="component" value="Chromosome"/>
</dbReference>
<dbReference type="CDD" id="cd06223">
    <property type="entry name" value="PRTases_typeI"/>
    <property type="match status" value="1"/>
</dbReference>
<evidence type="ECO:0000313" key="13">
    <source>
        <dbReference type="Proteomes" id="UP000004671"/>
    </source>
</evidence>
<dbReference type="InterPro" id="IPR000836">
    <property type="entry name" value="PRTase_dom"/>
</dbReference>
<dbReference type="Pfam" id="PF00156">
    <property type="entry name" value="Pribosyltran"/>
    <property type="match status" value="1"/>
</dbReference>
<dbReference type="PANTHER" id="PTHR46683">
    <property type="entry name" value="OROTATE PHOSPHORIBOSYLTRANSFERASE 1-RELATED"/>
    <property type="match status" value="1"/>
</dbReference>
<comment type="pathway">
    <text evidence="2 9">Pyrimidine metabolism; UMP biosynthesis via de novo pathway; UMP from orotate: step 1/2.</text>
</comment>
<dbReference type="STRING" id="880073.Cabys_3165"/>
<protein>
    <recommendedName>
        <fullName evidence="5 9">Orotate phosphoribosyltransferase</fullName>
        <shortName evidence="9">OPRT</shortName>
        <shortName evidence="9">OPRTase</shortName>
        <ecNumber evidence="5 9">2.4.2.10</ecNumber>
    </recommendedName>
</protein>